<dbReference type="EMBL" id="SMKX01000176">
    <property type="protein sequence ID" value="TDD46336.1"/>
    <property type="molecule type" value="Genomic_DNA"/>
</dbReference>
<dbReference type="OrthoDB" id="3829193at2"/>
<reference evidence="1 2" key="1">
    <citation type="submission" date="2019-03" db="EMBL/GenBank/DDBJ databases">
        <title>Draft genome sequences of novel Actinobacteria.</title>
        <authorList>
            <person name="Sahin N."/>
            <person name="Ay H."/>
            <person name="Saygin H."/>
        </authorList>
    </citation>
    <scope>NUCLEOTIDE SEQUENCE [LARGE SCALE GENOMIC DNA]</scope>
    <source>
        <strain evidence="1 2">JCM 13523</strain>
    </source>
</reference>
<sequence length="140" mass="15050">MDYEQFKVESDKVFAVLGDKDLPVTLADDIARLKDLAATVEDPQDRWDAEGDIVSIEGILQAGEGADEEPWSDAMNQAVQAHARATDDSGTPAERIARARAGITAISRIADTAPANEQAAIVEMNESLLMLAEALEPDAR</sequence>
<protein>
    <submittedName>
        <fullName evidence="1">Uncharacterized protein</fullName>
    </submittedName>
</protein>
<evidence type="ECO:0000313" key="2">
    <source>
        <dbReference type="Proteomes" id="UP000295124"/>
    </source>
</evidence>
<dbReference type="Proteomes" id="UP000295124">
    <property type="component" value="Unassembled WGS sequence"/>
</dbReference>
<proteinExistence type="predicted"/>
<accession>A0A4R4YMV4</accession>
<dbReference type="RefSeq" id="WP_132176048.1">
    <property type="nucleotide sequence ID" value="NZ_SMKX01000176.1"/>
</dbReference>
<dbReference type="AlphaFoldDB" id="A0A4R4YMV4"/>
<organism evidence="1 2">
    <name type="scientific">Kribbella antibiotica</name>
    <dbReference type="NCBI Taxonomy" id="190195"/>
    <lineage>
        <taxon>Bacteria</taxon>
        <taxon>Bacillati</taxon>
        <taxon>Actinomycetota</taxon>
        <taxon>Actinomycetes</taxon>
        <taxon>Propionibacteriales</taxon>
        <taxon>Kribbellaceae</taxon>
        <taxon>Kribbella</taxon>
    </lineage>
</organism>
<keyword evidence="2" id="KW-1185">Reference proteome</keyword>
<name>A0A4R4YMV4_9ACTN</name>
<gene>
    <name evidence="1" type="ORF">E1263_36795</name>
</gene>
<evidence type="ECO:0000313" key="1">
    <source>
        <dbReference type="EMBL" id="TDD46336.1"/>
    </source>
</evidence>
<comment type="caution">
    <text evidence="1">The sequence shown here is derived from an EMBL/GenBank/DDBJ whole genome shotgun (WGS) entry which is preliminary data.</text>
</comment>